<evidence type="ECO:0000256" key="10">
    <source>
        <dbReference type="ARBA" id="ARBA00023136"/>
    </source>
</evidence>
<dbReference type="PRINTS" id="PR00344">
    <property type="entry name" value="BCTRLSENSOR"/>
</dbReference>
<evidence type="ECO:0000259" key="12">
    <source>
        <dbReference type="PROSITE" id="PS50109"/>
    </source>
</evidence>
<dbReference type="PROSITE" id="PS50109">
    <property type="entry name" value="HIS_KIN"/>
    <property type="match status" value="1"/>
</dbReference>
<evidence type="ECO:0000256" key="8">
    <source>
        <dbReference type="ARBA" id="ARBA00022840"/>
    </source>
</evidence>
<dbReference type="Gene3D" id="3.30.565.10">
    <property type="entry name" value="Histidine kinase-like ATPase, C-terminal domain"/>
    <property type="match status" value="1"/>
</dbReference>
<reference evidence="13 14" key="1">
    <citation type="submission" date="2020-12" db="EMBL/GenBank/DDBJ databases">
        <title>Revised draft genomes of Rhodomicrobium vannielii ATCC 17100 and Rhodomicrobium udaipurense JA643.</title>
        <authorList>
            <person name="Conners E.M."/>
            <person name="Davenport E.J."/>
            <person name="Bose A."/>
        </authorList>
    </citation>
    <scope>NUCLEOTIDE SEQUENCE [LARGE SCALE GENOMIC DNA]</scope>
    <source>
        <strain evidence="13 14">JA643</strain>
    </source>
</reference>
<dbReference type="InterPro" id="IPR036890">
    <property type="entry name" value="HATPase_C_sf"/>
</dbReference>
<dbReference type="SMART" id="SM00388">
    <property type="entry name" value="HisKA"/>
    <property type="match status" value="1"/>
</dbReference>
<comment type="caution">
    <text evidence="13">The sequence shown here is derived from an EMBL/GenBank/DDBJ whole genome shotgun (WGS) entry which is preliminary data.</text>
</comment>
<dbReference type="SUPFAM" id="SSF47384">
    <property type="entry name" value="Homodimeric domain of signal transducing histidine kinase"/>
    <property type="match status" value="1"/>
</dbReference>
<evidence type="ECO:0000256" key="1">
    <source>
        <dbReference type="ARBA" id="ARBA00000085"/>
    </source>
</evidence>
<feature type="domain" description="Histidine kinase" evidence="12">
    <location>
        <begin position="401"/>
        <end position="620"/>
    </location>
</feature>
<gene>
    <name evidence="13" type="ORF">JDN41_07950</name>
</gene>
<dbReference type="AlphaFoldDB" id="A0A8I1KK05"/>
<dbReference type="GO" id="GO:0005886">
    <property type="term" value="C:plasma membrane"/>
    <property type="evidence" value="ECO:0007669"/>
    <property type="project" value="TreeGrafter"/>
</dbReference>
<dbReference type="Gene3D" id="1.10.287.130">
    <property type="match status" value="1"/>
</dbReference>
<keyword evidence="14" id="KW-1185">Reference proteome</keyword>
<evidence type="ECO:0000256" key="9">
    <source>
        <dbReference type="ARBA" id="ARBA00023012"/>
    </source>
</evidence>
<keyword evidence="9" id="KW-0902">Two-component regulatory system</keyword>
<keyword evidence="5" id="KW-0808">Transferase</keyword>
<dbReference type="FunFam" id="3.30.565.10:FF:000006">
    <property type="entry name" value="Sensor histidine kinase WalK"/>
    <property type="match status" value="1"/>
</dbReference>
<keyword evidence="6" id="KW-0547">Nucleotide-binding</keyword>
<dbReference type="PANTHER" id="PTHR43047:SF72">
    <property type="entry name" value="OSMOSENSING HISTIDINE PROTEIN KINASE SLN1"/>
    <property type="match status" value="1"/>
</dbReference>
<evidence type="ECO:0000313" key="14">
    <source>
        <dbReference type="Proteomes" id="UP000623250"/>
    </source>
</evidence>
<dbReference type="EC" id="2.7.13.3" evidence="3"/>
<evidence type="ECO:0000313" key="13">
    <source>
        <dbReference type="EMBL" id="MBJ7543489.1"/>
    </source>
</evidence>
<dbReference type="Proteomes" id="UP000623250">
    <property type="component" value="Unassembled WGS sequence"/>
</dbReference>
<dbReference type="InterPro" id="IPR003594">
    <property type="entry name" value="HATPase_dom"/>
</dbReference>
<comment type="catalytic activity">
    <reaction evidence="1">
        <text>ATP + protein L-histidine = ADP + protein N-phospho-L-histidine.</text>
        <dbReference type="EC" id="2.7.13.3"/>
    </reaction>
</comment>
<dbReference type="InterPro" id="IPR036097">
    <property type="entry name" value="HisK_dim/P_sf"/>
</dbReference>
<protein>
    <recommendedName>
        <fullName evidence="3">histidine kinase</fullName>
        <ecNumber evidence="3">2.7.13.3</ecNumber>
    </recommendedName>
</protein>
<evidence type="ECO:0000256" key="7">
    <source>
        <dbReference type="ARBA" id="ARBA00022777"/>
    </source>
</evidence>
<dbReference type="SUPFAM" id="SSF55785">
    <property type="entry name" value="PYP-like sensor domain (PAS domain)"/>
    <property type="match status" value="1"/>
</dbReference>
<dbReference type="PANTHER" id="PTHR43047">
    <property type="entry name" value="TWO-COMPONENT HISTIDINE PROTEIN KINASE"/>
    <property type="match status" value="1"/>
</dbReference>
<evidence type="ECO:0000256" key="4">
    <source>
        <dbReference type="ARBA" id="ARBA00022553"/>
    </source>
</evidence>
<keyword evidence="11" id="KW-0175">Coiled coil</keyword>
<evidence type="ECO:0000256" key="2">
    <source>
        <dbReference type="ARBA" id="ARBA00004370"/>
    </source>
</evidence>
<dbReference type="GO" id="GO:0000155">
    <property type="term" value="F:phosphorelay sensor kinase activity"/>
    <property type="evidence" value="ECO:0007669"/>
    <property type="project" value="InterPro"/>
</dbReference>
<dbReference type="Pfam" id="PF12860">
    <property type="entry name" value="PAS_7"/>
    <property type="match status" value="1"/>
</dbReference>
<dbReference type="CDD" id="cd16922">
    <property type="entry name" value="HATPase_EvgS-ArcB-TorS-like"/>
    <property type="match status" value="1"/>
</dbReference>
<dbReference type="InterPro" id="IPR035965">
    <property type="entry name" value="PAS-like_dom_sf"/>
</dbReference>
<dbReference type="GO" id="GO:0009927">
    <property type="term" value="F:histidine phosphotransfer kinase activity"/>
    <property type="evidence" value="ECO:0007669"/>
    <property type="project" value="TreeGrafter"/>
</dbReference>
<dbReference type="RefSeq" id="WP_052037516.1">
    <property type="nucleotide sequence ID" value="NZ_JAEMUK010000014.1"/>
</dbReference>
<dbReference type="FunFam" id="1.10.287.130:FF:000038">
    <property type="entry name" value="Sensory transduction histidine kinase"/>
    <property type="match status" value="1"/>
</dbReference>
<organism evidence="13 14">
    <name type="scientific">Rhodomicrobium udaipurense</name>
    <dbReference type="NCBI Taxonomy" id="1202716"/>
    <lineage>
        <taxon>Bacteria</taxon>
        <taxon>Pseudomonadati</taxon>
        <taxon>Pseudomonadota</taxon>
        <taxon>Alphaproteobacteria</taxon>
        <taxon>Hyphomicrobiales</taxon>
        <taxon>Hyphomicrobiaceae</taxon>
        <taxon>Rhodomicrobium</taxon>
    </lineage>
</organism>
<dbReference type="EMBL" id="JAEMUK010000014">
    <property type="protein sequence ID" value="MBJ7543489.1"/>
    <property type="molecule type" value="Genomic_DNA"/>
</dbReference>
<comment type="subcellular location">
    <subcellularLocation>
        <location evidence="2">Membrane</location>
    </subcellularLocation>
</comment>
<keyword evidence="4" id="KW-0597">Phosphoprotein</keyword>
<sequence length="630" mass="69004">MALHELSQTFSNARAVEAPRTVDLSLKSDTTPGPTQVPGALVQTRQLLTVLGGTGLAALGLLAVLCFGPTPVEPEAVAFCLGAAALSLVSCLWMCRRSLDRAEAARLAITRHAQGVEAAGALGLRWDLVTGDLVWSGDAGGIFSTGESRPASFRDLRHWLHPDDFLYASISQALKSGQKRVNWPVRIKDAEKGWRTFQLRGEISSTPQGAPAFEGLLVPIDPSQSPQGLEGFPSLPDIVESLPISIAIWDRENRLVLCNRKFRQLYRVSAAAALPGTSYEAIQAQTQEAIAQRPPEGRGVVGRFQLQERQLGDGTWLQIGEYWTGEGTLVSFGTDITMQKQTQHRVLEREQQMRARVDGFEQSRRQLEIQARQLRELAESYNEEKIRAEAANQAKSEFLANVSHELRTPLNAIIGFSEMMRDGVLGPIGNPKYESYVKDIHNSGRYLLEMINDILDMSKIEAGRWTLSPEWFTMSDVFQECLSVVSPVAMEGSVELSQSGNTGISLYGDRRALKQVLINLLSNAVKFTPQGGKVSLRAYRYRGSIRIAIADTGVGIPKHDLGRLGRPFEQVSNQLTKGHKGTGLGLAISRSLVEMHGGKLDIKSRVGEGTTVTCILPVQDEKDIVGREAA</sequence>
<proteinExistence type="predicted"/>
<evidence type="ECO:0000256" key="3">
    <source>
        <dbReference type="ARBA" id="ARBA00012438"/>
    </source>
</evidence>
<dbReference type="SUPFAM" id="SSF55874">
    <property type="entry name" value="ATPase domain of HSP90 chaperone/DNA topoisomerase II/histidine kinase"/>
    <property type="match status" value="1"/>
</dbReference>
<evidence type="ECO:0000256" key="11">
    <source>
        <dbReference type="SAM" id="Coils"/>
    </source>
</evidence>
<accession>A0A8I1KK05</accession>
<dbReference type="GO" id="GO:0005524">
    <property type="term" value="F:ATP binding"/>
    <property type="evidence" value="ECO:0007669"/>
    <property type="project" value="UniProtKB-KW"/>
</dbReference>
<dbReference type="InterPro" id="IPR004358">
    <property type="entry name" value="Sig_transdc_His_kin-like_C"/>
</dbReference>
<keyword evidence="10" id="KW-0472">Membrane</keyword>
<dbReference type="InterPro" id="IPR005467">
    <property type="entry name" value="His_kinase_dom"/>
</dbReference>
<dbReference type="CDD" id="cd00082">
    <property type="entry name" value="HisKA"/>
    <property type="match status" value="1"/>
</dbReference>
<evidence type="ECO:0000256" key="6">
    <source>
        <dbReference type="ARBA" id="ARBA00022741"/>
    </source>
</evidence>
<keyword evidence="8" id="KW-0067">ATP-binding</keyword>
<feature type="coiled-coil region" evidence="11">
    <location>
        <begin position="350"/>
        <end position="394"/>
    </location>
</feature>
<dbReference type="SMART" id="SM00387">
    <property type="entry name" value="HATPase_c"/>
    <property type="match status" value="1"/>
</dbReference>
<evidence type="ECO:0000256" key="5">
    <source>
        <dbReference type="ARBA" id="ARBA00022679"/>
    </source>
</evidence>
<dbReference type="InterPro" id="IPR003661">
    <property type="entry name" value="HisK_dim/P_dom"/>
</dbReference>
<dbReference type="Pfam" id="PF02518">
    <property type="entry name" value="HATPase_c"/>
    <property type="match status" value="1"/>
</dbReference>
<keyword evidence="7" id="KW-0418">Kinase</keyword>
<dbReference type="Gene3D" id="3.30.450.20">
    <property type="entry name" value="PAS domain"/>
    <property type="match status" value="2"/>
</dbReference>
<name>A0A8I1KK05_9HYPH</name>
<dbReference type="Pfam" id="PF00512">
    <property type="entry name" value="HisKA"/>
    <property type="match status" value="1"/>
</dbReference>